<feature type="region of interest" description="Disordered" evidence="3">
    <location>
        <begin position="56"/>
        <end position="182"/>
    </location>
</feature>
<feature type="compositionally biased region" description="Pro residues" evidence="3">
    <location>
        <begin position="106"/>
        <end position="119"/>
    </location>
</feature>
<evidence type="ECO:0000256" key="2">
    <source>
        <dbReference type="PROSITE-ProRule" id="PRU00497"/>
    </source>
</evidence>
<dbReference type="OrthoDB" id="6515190at2759"/>
<dbReference type="PROSITE" id="PS51155">
    <property type="entry name" value="CHIT_BIND_RR_2"/>
    <property type="match status" value="1"/>
</dbReference>
<keyword evidence="5" id="KW-1185">Reference proteome</keyword>
<dbReference type="InterPro" id="IPR031311">
    <property type="entry name" value="CHIT_BIND_RR_consensus"/>
</dbReference>
<dbReference type="Proteomes" id="UP000194236">
    <property type="component" value="Unassembled WGS sequence"/>
</dbReference>
<name>A0A1Y3BJJ8_EURMA</name>
<organism evidence="4 5">
    <name type="scientific">Euroglyphus maynei</name>
    <name type="common">Mayne's house dust mite</name>
    <dbReference type="NCBI Taxonomy" id="6958"/>
    <lineage>
        <taxon>Eukaryota</taxon>
        <taxon>Metazoa</taxon>
        <taxon>Ecdysozoa</taxon>
        <taxon>Arthropoda</taxon>
        <taxon>Chelicerata</taxon>
        <taxon>Arachnida</taxon>
        <taxon>Acari</taxon>
        <taxon>Acariformes</taxon>
        <taxon>Sarcoptiformes</taxon>
        <taxon>Astigmata</taxon>
        <taxon>Psoroptidia</taxon>
        <taxon>Analgoidea</taxon>
        <taxon>Pyroglyphidae</taxon>
        <taxon>Pyroglyphinae</taxon>
        <taxon>Euroglyphus</taxon>
    </lineage>
</organism>
<dbReference type="InterPro" id="IPR000618">
    <property type="entry name" value="Insect_cuticle"/>
</dbReference>
<comment type="caution">
    <text evidence="4">The sequence shown here is derived from an EMBL/GenBank/DDBJ whole genome shotgun (WGS) entry which is preliminary data.</text>
</comment>
<dbReference type="EMBL" id="MUJZ01020003">
    <property type="protein sequence ID" value="OTF80078.1"/>
    <property type="molecule type" value="Genomic_DNA"/>
</dbReference>
<proteinExistence type="predicted"/>
<gene>
    <name evidence="4" type="ORF">BLA29_007504</name>
</gene>
<dbReference type="InterPro" id="IPR051217">
    <property type="entry name" value="Insect_Cuticle_Struc_Prot"/>
</dbReference>
<evidence type="ECO:0000256" key="3">
    <source>
        <dbReference type="SAM" id="MobiDB-lite"/>
    </source>
</evidence>
<dbReference type="PROSITE" id="PS00233">
    <property type="entry name" value="CHIT_BIND_RR_1"/>
    <property type="match status" value="1"/>
</dbReference>
<reference evidence="4 5" key="1">
    <citation type="submission" date="2017-03" db="EMBL/GenBank/DDBJ databases">
        <title>Genome Survey of Euroglyphus maynei.</title>
        <authorList>
            <person name="Arlian L.G."/>
            <person name="Morgan M.S."/>
            <person name="Rider S.D."/>
        </authorList>
    </citation>
    <scope>NUCLEOTIDE SEQUENCE [LARGE SCALE GENOMIC DNA]</scope>
    <source>
        <strain evidence="4">Arlian Lab</strain>
        <tissue evidence="4">Whole body</tissue>
    </source>
</reference>
<evidence type="ECO:0000313" key="4">
    <source>
        <dbReference type="EMBL" id="OTF80078.1"/>
    </source>
</evidence>
<dbReference type="PANTHER" id="PTHR12236:SF95">
    <property type="entry name" value="CUTICULAR PROTEIN 76BD, ISOFORM C-RELATED"/>
    <property type="match status" value="1"/>
</dbReference>
<protein>
    <submittedName>
        <fullName evidence="4">Cuticular protein-like protein</fullName>
    </submittedName>
</protein>
<dbReference type="Pfam" id="PF00379">
    <property type="entry name" value="Chitin_bind_4"/>
    <property type="match status" value="1"/>
</dbReference>
<dbReference type="GO" id="GO:0031012">
    <property type="term" value="C:extracellular matrix"/>
    <property type="evidence" value="ECO:0007669"/>
    <property type="project" value="TreeGrafter"/>
</dbReference>
<evidence type="ECO:0000256" key="1">
    <source>
        <dbReference type="ARBA" id="ARBA00022460"/>
    </source>
</evidence>
<sequence length="279" mass="28762">VPVAGPVFAELPQPSLAVVAPIPRRPTFSGPAASLPVPAPAQTPVFAELPQPNAAVASPVQRRPTFSGPAAPLSVPAPARAPVFGGTKQPRPSAAVASPVQRRPTPSGPAAPLPVPSPARAPAFAGTKLPRPSAAVAGPVPRRPTPSRPESSSSAVAGPVRDRDNEGDDGGPHPAPEPYSFSFAVNDEESGAQLTREERQDAGGNIVGFYHILDAEGRRRRVDYTAGPEGFKATISSNEEGLVNRNSADADFTVEEVSEDRQNAVAAAYQAAARGRPQA</sequence>
<evidence type="ECO:0000313" key="5">
    <source>
        <dbReference type="Proteomes" id="UP000194236"/>
    </source>
</evidence>
<accession>A0A1Y3BJJ8</accession>
<dbReference type="GO" id="GO:0005615">
    <property type="term" value="C:extracellular space"/>
    <property type="evidence" value="ECO:0007669"/>
    <property type="project" value="TreeGrafter"/>
</dbReference>
<dbReference type="GO" id="GO:0042302">
    <property type="term" value="F:structural constituent of cuticle"/>
    <property type="evidence" value="ECO:0007669"/>
    <property type="project" value="UniProtKB-UniRule"/>
</dbReference>
<dbReference type="AlphaFoldDB" id="A0A1Y3BJJ8"/>
<dbReference type="PANTHER" id="PTHR12236">
    <property type="entry name" value="STRUCTURAL CONTITUENT OF CUTICLE"/>
    <property type="match status" value="1"/>
</dbReference>
<keyword evidence="1 2" id="KW-0193">Cuticle</keyword>
<feature type="non-terminal residue" evidence="4">
    <location>
        <position position="1"/>
    </location>
</feature>